<dbReference type="OrthoDB" id="1938170at2759"/>
<dbReference type="PANTHER" id="PTHR31286">
    <property type="entry name" value="GLYCINE-RICH CELL WALL STRUCTURAL PROTEIN 1.8-LIKE"/>
    <property type="match status" value="1"/>
</dbReference>
<dbReference type="InterPro" id="IPR025558">
    <property type="entry name" value="DUF4283"/>
</dbReference>
<evidence type="ECO:0000256" key="1">
    <source>
        <dbReference type="SAM" id="MobiDB-lite"/>
    </source>
</evidence>
<protein>
    <recommendedName>
        <fullName evidence="2">DUF4283 domain-containing protein</fullName>
    </recommendedName>
</protein>
<organism evidence="3 4">
    <name type="scientific">Kingdonia uniflora</name>
    <dbReference type="NCBI Taxonomy" id="39325"/>
    <lineage>
        <taxon>Eukaryota</taxon>
        <taxon>Viridiplantae</taxon>
        <taxon>Streptophyta</taxon>
        <taxon>Embryophyta</taxon>
        <taxon>Tracheophyta</taxon>
        <taxon>Spermatophyta</taxon>
        <taxon>Magnoliopsida</taxon>
        <taxon>Ranunculales</taxon>
        <taxon>Circaeasteraceae</taxon>
        <taxon>Kingdonia</taxon>
    </lineage>
</organism>
<comment type="caution">
    <text evidence="3">The sequence shown here is derived from an EMBL/GenBank/DDBJ whole genome shotgun (WGS) entry which is preliminary data.</text>
</comment>
<feature type="domain" description="DUF4283" evidence="2">
    <location>
        <begin position="322"/>
        <end position="403"/>
    </location>
</feature>
<feature type="region of interest" description="Disordered" evidence="1">
    <location>
        <begin position="90"/>
        <end position="124"/>
    </location>
</feature>
<dbReference type="Proteomes" id="UP000541444">
    <property type="component" value="Unassembled WGS sequence"/>
</dbReference>
<dbReference type="InterPro" id="IPR040256">
    <property type="entry name" value="At4g02000-like"/>
</dbReference>
<dbReference type="AlphaFoldDB" id="A0A7J7M7L8"/>
<evidence type="ECO:0000313" key="3">
    <source>
        <dbReference type="EMBL" id="KAF6150832.1"/>
    </source>
</evidence>
<sequence length="435" mass="49422">MGSLGSNSCDYEKLRNARISENQARLASLGVEKSIAELRTAISSRKPATPSPRKKYCRVMYDYTNLRRSNRLIKLQEVLECSPLRRSNRLKGKYGDPISSPEGKDSGSKPTRRRLLSSGGAEEGKRATNAPYLMVDVSKMKLSSDDVARRCNSKERGSVYNPVFDWSSIGVKSSQMHPDVSVPEIRSQIHQGQSQWSNSAVLRYDQERFESNLGLQWVKHADLGEISNSSATLGKSNEKIDEIQAFRVTKGQHFKIPLSYAEVLKNSPSNDKIGVIDGADEINVIRLTSKGKHRLKYHKPYFNPVDGSAVVRCPREVIEEGIELWKDTIAGHFVGAYVHFYTVRDQIKDIWDIKGPLTISRKDSVFFFTFGDSKERDKVLEGGPWHVGDKYLKVQKWSPFTSIEDDKIERTPIWVRLMNLPKHCYTHNALGWIHY</sequence>
<evidence type="ECO:0000313" key="4">
    <source>
        <dbReference type="Proteomes" id="UP000541444"/>
    </source>
</evidence>
<dbReference type="Pfam" id="PF14111">
    <property type="entry name" value="DUF4283"/>
    <property type="match status" value="1"/>
</dbReference>
<evidence type="ECO:0000259" key="2">
    <source>
        <dbReference type="Pfam" id="PF14111"/>
    </source>
</evidence>
<dbReference type="PANTHER" id="PTHR31286:SF181">
    <property type="entry name" value="ZINC KNUCKLE (CCHC-TYPE) FAMILY PROTEIN"/>
    <property type="match status" value="1"/>
</dbReference>
<keyword evidence="4" id="KW-1185">Reference proteome</keyword>
<dbReference type="EMBL" id="JACGCM010001726">
    <property type="protein sequence ID" value="KAF6150832.1"/>
    <property type="molecule type" value="Genomic_DNA"/>
</dbReference>
<accession>A0A7J7M7L8</accession>
<proteinExistence type="predicted"/>
<name>A0A7J7M7L8_9MAGN</name>
<gene>
    <name evidence="3" type="ORF">GIB67_020915</name>
</gene>
<reference evidence="3 4" key="1">
    <citation type="journal article" date="2020" name="IScience">
        <title>Genome Sequencing of the Endangered Kingdonia uniflora (Circaeasteraceae, Ranunculales) Reveals Potential Mechanisms of Evolutionary Specialization.</title>
        <authorList>
            <person name="Sun Y."/>
            <person name="Deng T."/>
            <person name="Zhang A."/>
            <person name="Moore M.J."/>
            <person name="Landis J.B."/>
            <person name="Lin N."/>
            <person name="Zhang H."/>
            <person name="Zhang X."/>
            <person name="Huang J."/>
            <person name="Zhang X."/>
            <person name="Sun H."/>
            <person name="Wang H."/>
        </authorList>
    </citation>
    <scope>NUCLEOTIDE SEQUENCE [LARGE SCALE GENOMIC DNA]</scope>
    <source>
        <strain evidence="3">TB1705</strain>
        <tissue evidence="3">Leaf</tissue>
    </source>
</reference>